<organism evidence="3 4">
    <name type="scientific">Streptomyces calvus</name>
    <dbReference type="NCBI Taxonomy" id="67282"/>
    <lineage>
        <taxon>Bacteria</taxon>
        <taxon>Bacillati</taxon>
        <taxon>Actinomycetota</taxon>
        <taxon>Actinomycetes</taxon>
        <taxon>Kitasatosporales</taxon>
        <taxon>Streptomycetaceae</taxon>
        <taxon>Streptomyces</taxon>
    </lineage>
</organism>
<dbReference type="Proteomes" id="UP000316215">
    <property type="component" value="Chromosome"/>
</dbReference>
<keyword evidence="4" id="KW-1185">Reference proteome</keyword>
<evidence type="ECO:0000313" key="4">
    <source>
        <dbReference type="Proteomes" id="UP000316215"/>
    </source>
</evidence>
<dbReference type="PANTHER" id="PTHR33542:SF5">
    <property type="entry name" value="FERROCHELATASE CHE1"/>
    <property type="match status" value="1"/>
</dbReference>
<evidence type="ECO:0000256" key="1">
    <source>
        <dbReference type="ARBA" id="ARBA00022723"/>
    </source>
</evidence>
<dbReference type="SUPFAM" id="SSF53800">
    <property type="entry name" value="Chelatase"/>
    <property type="match status" value="1"/>
</dbReference>
<dbReference type="PANTHER" id="PTHR33542">
    <property type="entry name" value="SIROHYDROCHLORIN FERROCHELATASE, CHLOROPLASTIC"/>
    <property type="match status" value="1"/>
</dbReference>
<dbReference type="KEGG" id="sast:CD934_07060"/>
<evidence type="ECO:0000256" key="2">
    <source>
        <dbReference type="ARBA" id="ARBA00023239"/>
    </source>
</evidence>
<dbReference type="Gene3D" id="3.40.50.1400">
    <property type="match status" value="2"/>
</dbReference>
<evidence type="ECO:0000313" key="3">
    <source>
        <dbReference type="EMBL" id="QDI68465.1"/>
    </source>
</evidence>
<dbReference type="Pfam" id="PF01903">
    <property type="entry name" value="CbiX"/>
    <property type="match status" value="2"/>
</dbReference>
<dbReference type="CDD" id="cd03416">
    <property type="entry name" value="CbiX_SirB_N"/>
    <property type="match status" value="1"/>
</dbReference>
<dbReference type="InterPro" id="IPR002762">
    <property type="entry name" value="CbiX-like"/>
</dbReference>
<keyword evidence="1" id="KW-0479">Metal-binding</keyword>
<proteinExistence type="predicted"/>
<keyword evidence="2" id="KW-0456">Lyase</keyword>
<dbReference type="GO" id="GO:0016829">
    <property type="term" value="F:lyase activity"/>
    <property type="evidence" value="ECO:0007669"/>
    <property type="project" value="UniProtKB-KW"/>
</dbReference>
<dbReference type="AlphaFoldDB" id="A0A514JMC0"/>
<dbReference type="GO" id="GO:0046872">
    <property type="term" value="F:metal ion binding"/>
    <property type="evidence" value="ECO:0007669"/>
    <property type="project" value="UniProtKB-KW"/>
</dbReference>
<dbReference type="EMBL" id="CP022310">
    <property type="protein sequence ID" value="QDI68465.1"/>
    <property type="molecule type" value="Genomic_DNA"/>
</dbReference>
<reference evidence="3 4" key="1">
    <citation type="submission" date="2017-07" db="EMBL/GenBank/DDBJ databases">
        <title>The Complete Genome of Streptomyces asterosporus-ZSY.</title>
        <authorList>
            <person name="Zhang S."/>
        </authorList>
    </citation>
    <scope>NUCLEOTIDE SEQUENCE [LARGE SCALE GENOMIC DNA]</scope>
    <source>
        <strain evidence="3 4">DSM 41452</strain>
    </source>
</reference>
<name>A0A514JMC0_9ACTN</name>
<dbReference type="InterPro" id="IPR050963">
    <property type="entry name" value="Sirohydro_Cobaltochel/CbiX"/>
</dbReference>
<accession>A0A514JMC0</accession>
<dbReference type="CDD" id="cd03414">
    <property type="entry name" value="CbiX_SirB_C"/>
    <property type="match status" value="1"/>
</dbReference>
<gene>
    <name evidence="3" type="ORF">CD934_07060</name>
</gene>
<sequence length="275" mass="28551">MRRADRGFTVTAVRAAPAGPAVRRTHAGTDTGSPALLLVGHGSRDRRHAETVRALTGRIRRSHPGLHVAAAFLDFDTPDVPGALEALRRDGAARAVAVPLLLTRAYHAKTDLPAVLADAPGPRVRQAAVLGGSPLLLAAVERRLREAGLSAADRLTTGVVLAAAGSTDPEAIESVGAAARALRRSGWCAVRPAFVTGPRPRPAEVVRDLRARGVRRVAVAPYVLAPGLLPDRIAAEAEAARADVLSAPLGAAPEIARLVVRRAREAGLLTPAGSD</sequence>
<protein>
    <submittedName>
        <fullName evidence="3">Cobalamin biosynthesis protein CbiX</fullName>
    </submittedName>
</protein>